<dbReference type="OrthoDB" id="378031at2157"/>
<dbReference type="Proteomes" id="UP000218615">
    <property type="component" value="Unassembled WGS sequence"/>
</dbReference>
<dbReference type="AlphaFoldDB" id="A0A284VI68"/>
<protein>
    <submittedName>
        <fullName evidence="2">Uncharacterized protein</fullName>
    </submittedName>
</protein>
<keyword evidence="1" id="KW-0812">Transmembrane</keyword>
<evidence type="ECO:0000313" key="2">
    <source>
        <dbReference type="EMBL" id="SNQ58897.1"/>
    </source>
</evidence>
<feature type="transmembrane region" description="Helical" evidence="1">
    <location>
        <begin position="6"/>
        <end position="28"/>
    </location>
</feature>
<name>A0A284VI68_9EURY</name>
<feature type="transmembrane region" description="Helical" evidence="1">
    <location>
        <begin position="78"/>
        <end position="101"/>
    </location>
</feature>
<evidence type="ECO:0000313" key="3">
    <source>
        <dbReference type="Proteomes" id="UP000218615"/>
    </source>
</evidence>
<dbReference type="RefSeq" id="WP_096203321.1">
    <property type="nucleotide sequence ID" value="NZ_FZMP01000001.1"/>
</dbReference>
<reference evidence="3" key="1">
    <citation type="submission" date="2017-06" db="EMBL/GenBank/DDBJ databases">
        <authorList>
            <person name="Cremers G."/>
        </authorList>
    </citation>
    <scope>NUCLEOTIDE SEQUENCE [LARGE SCALE GENOMIC DNA]</scope>
</reference>
<keyword evidence="3" id="KW-1185">Reference proteome</keyword>
<evidence type="ECO:0000256" key="1">
    <source>
        <dbReference type="SAM" id="Phobius"/>
    </source>
</evidence>
<organism evidence="2 3">
    <name type="scientific">Candidatus Methanoperedens nitratireducens</name>
    <dbReference type="NCBI Taxonomy" id="1392998"/>
    <lineage>
        <taxon>Archaea</taxon>
        <taxon>Methanobacteriati</taxon>
        <taxon>Methanobacteriota</taxon>
        <taxon>Stenosarchaea group</taxon>
        <taxon>Methanomicrobia</taxon>
        <taxon>Methanosarcinales</taxon>
        <taxon>ANME-2 cluster</taxon>
        <taxon>Candidatus Methanoperedentaceae</taxon>
        <taxon>Candidatus Methanoperedens</taxon>
    </lineage>
</organism>
<dbReference type="EMBL" id="FZMP01000001">
    <property type="protein sequence ID" value="SNQ58897.1"/>
    <property type="molecule type" value="Genomic_DNA"/>
</dbReference>
<proteinExistence type="predicted"/>
<sequence>MNDAFFVILNTVASIIVIICSVLSFNLLAGISRELKGLKTMDLMWEYFISMISLFILLGIVRAVGTMGAVIFESFSPVFEALLSVILILYFVFSILLSISIEEITE</sequence>
<keyword evidence="1" id="KW-0472">Membrane</keyword>
<keyword evidence="1" id="KW-1133">Transmembrane helix</keyword>
<feature type="transmembrane region" description="Helical" evidence="1">
    <location>
        <begin position="48"/>
        <end position="72"/>
    </location>
</feature>
<gene>
    <name evidence="2" type="ORF">MNV_10025</name>
</gene>
<dbReference type="STRING" id="1392998.ANME2D_03174"/>
<accession>A0A284VI68</accession>